<evidence type="ECO:0000313" key="5">
    <source>
        <dbReference type="EMBL" id="AVZ77969.1"/>
    </source>
</evidence>
<feature type="compositionally biased region" description="Low complexity" evidence="3">
    <location>
        <begin position="265"/>
        <end position="281"/>
    </location>
</feature>
<protein>
    <submittedName>
        <fullName evidence="5">Chromosome partitioning protein ParB</fullName>
    </submittedName>
</protein>
<sequence length="371" mass="40436">MSRVADELGTGASFGRARPVSARRAATAAVTGAPTEGVPDPTELPVQTISHNPDNPRDHLRNLNDMTQSVKELGVINAITVATVNAYLAERPERADEIDAGARYLVIDGHRRLEAARRAGLATIRVMVDDARVATDESLLEAAFVSNYHRDGMTELEEAHALESLVKFYGNQSKASQRLGMAQSTISSKLSFLKLSPELQADLADGRRTVEHVRNLGKLSHEEQRTQADARAEEARRAAEEEKARRTPPVQPVPVQHADGGESESAPSAAQQATPVSAPTQDSQRQRQRQRQPKPAESGESIPDPRGQPAEPSRQDSGQDSHEGSLPWGSGDAMAEVLIERMEEGDLRRLTLRLIEHNTETKGKQHTDMSA</sequence>
<evidence type="ECO:0000259" key="4">
    <source>
        <dbReference type="SMART" id="SM00470"/>
    </source>
</evidence>
<dbReference type="GO" id="GO:0045881">
    <property type="term" value="P:positive regulation of sporulation resulting in formation of a cellular spore"/>
    <property type="evidence" value="ECO:0007669"/>
    <property type="project" value="TreeGrafter"/>
</dbReference>
<dbReference type="OrthoDB" id="70307at2"/>
<dbReference type="GO" id="GO:0007059">
    <property type="term" value="P:chromosome segregation"/>
    <property type="evidence" value="ECO:0007669"/>
    <property type="project" value="UniProtKB-KW"/>
</dbReference>
<dbReference type="SUPFAM" id="SSF109709">
    <property type="entry name" value="KorB DNA-binding domain-like"/>
    <property type="match status" value="1"/>
</dbReference>
<feature type="compositionally biased region" description="Basic and acidic residues" evidence="3">
    <location>
        <begin position="313"/>
        <end position="323"/>
    </location>
</feature>
<dbReference type="Proteomes" id="UP000244201">
    <property type="component" value="Plasmid pSLUN1"/>
</dbReference>
<dbReference type="Gene3D" id="3.90.1530.30">
    <property type="match status" value="1"/>
</dbReference>
<feature type="region of interest" description="Disordered" evidence="3">
    <location>
        <begin position="1"/>
        <end position="58"/>
    </location>
</feature>
<dbReference type="NCBIfam" id="TIGR00180">
    <property type="entry name" value="parB_part"/>
    <property type="match status" value="1"/>
</dbReference>
<dbReference type="SUPFAM" id="SSF110849">
    <property type="entry name" value="ParB/Sulfiredoxin"/>
    <property type="match status" value="1"/>
</dbReference>
<dbReference type="Gene3D" id="1.10.10.2830">
    <property type="match status" value="1"/>
</dbReference>
<feature type="compositionally biased region" description="Low complexity" evidence="3">
    <location>
        <begin position="15"/>
        <end position="34"/>
    </location>
</feature>
<dbReference type="RefSeq" id="WP_108155258.1">
    <property type="nucleotide sequence ID" value="NZ_CP026305.1"/>
</dbReference>
<evidence type="ECO:0000256" key="1">
    <source>
        <dbReference type="ARBA" id="ARBA00006295"/>
    </source>
</evidence>
<keyword evidence="5" id="KW-0614">Plasmid</keyword>
<dbReference type="PANTHER" id="PTHR33375">
    <property type="entry name" value="CHROMOSOME-PARTITIONING PROTEIN PARB-RELATED"/>
    <property type="match status" value="1"/>
</dbReference>
<gene>
    <name evidence="5" type="ORF">SLUN_38765</name>
</gene>
<dbReference type="EMBL" id="CP026305">
    <property type="protein sequence ID" value="AVZ77969.1"/>
    <property type="molecule type" value="Genomic_DNA"/>
</dbReference>
<reference evidence="5 6" key="1">
    <citation type="submission" date="2018-01" db="EMBL/GenBank/DDBJ databases">
        <title>Complete genome sequence of Streptomyces lunaelactis MM109T, a Ferroverdin A producer isolated from cave moonmilk deposits.</title>
        <authorList>
            <person name="Naome A."/>
            <person name="Martinet L."/>
            <person name="Maciejewska M."/>
            <person name="Anderssen S."/>
            <person name="Adam D."/>
            <person name="Tenconi E."/>
            <person name="Deflandre B."/>
            <person name="Arguelles-Arias A."/>
            <person name="Calusinska M."/>
            <person name="Copieters W."/>
            <person name="Karim L."/>
            <person name="Hanikenne M."/>
            <person name="Baurain D."/>
            <person name="van Wezel G."/>
            <person name="Smargiasso N."/>
            <person name="de Pauw E."/>
            <person name="Delfosse P."/>
            <person name="Rigali S."/>
        </authorList>
    </citation>
    <scope>NUCLEOTIDE SEQUENCE [LARGE SCALE GENOMIC DNA]</scope>
    <source>
        <strain evidence="5 6">MM109</strain>
        <plasmid evidence="6">Plasmid pslun1</plasmid>
    </source>
</reference>
<organism evidence="5 6">
    <name type="scientific">Streptomyces lunaelactis</name>
    <dbReference type="NCBI Taxonomy" id="1535768"/>
    <lineage>
        <taxon>Bacteria</taxon>
        <taxon>Bacillati</taxon>
        <taxon>Actinomycetota</taxon>
        <taxon>Actinomycetes</taxon>
        <taxon>Kitasatosporales</taxon>
        <taxon>Streptomycetaceae</taxon>
        <taxon>Streptomyces</taxon>
    </lineage>
</organism>
<dbReference type="GeneID" id="55661177"/>
<dbReference type="InterPro" id="IPR036086">
    <property type="entry name" value="ParB/Sulfiredoxin_sf"/>
</dbReference>
<dbReference type="InterPro" id="IPR004437">
    <property type="entry name" value="ParB/RepB/Spo0J"/>
</dbReference>
<dbReference type="InterPro" id="IPR050336">
    <property type="entry name" value="Chromosome_partition/occlusion"/>
</dbReference>
<dbReference type="AlphaFoldDB" id="A0A2R4TFS8"/>
<dbReference type="Pfam" id="PF17762">
    <property type="entry name" value="HTH_ParB"/>
    <property type="match status" value="1"/>
</dbReference>
<keyword evidence="2" id="KW-0159">Chromosome partition</keyword>
<evidence type="ECO:0000256" key="3">
    <source>
        <dbReference type="SAM" id="MobiDB-lite"/>
    </source>
</evidence>
<feature type="region of interest" description="Disordered" evidence="3">
    <location>
        <begin position="214"/>
        <end position="336"/>
    </location>
</feature>
<dbReference type="KEGG" id="slk:SLUN_38765"/>
<name>A0A2R4TFS8_9ACTN</name>
<keyword evidence="6" id="KW-1185">Reference proteome</keyword>
<dbReference type="Pfam" id="PF02195">
    <property type="entry name" value="ParB_N"/>
    <property type="match status" value="1"/>
</dbReference>
<evidence type="ECO:0000256" key="2">
    <source>
        <dbReference type="ARBA" id="ARBA00022829"/>
    </source>
</evidence>
<dbReference type="SMART" id="SM00470">
    <property type="entry name" value="ParB"/>
    <property type="match status" value="1"/>
</dbReference>
<dbReference type="FunFam" id="1.10.10.2830:FF:000001">
    <property type="entry name" value="Chromosome partitioning protein ParB"/>
    <property type="match status" value="1"/>
</dbReference>
<dbReference type="InterPro" id="IPR041468">
    <property type="entry name" value="HTH_ParB/Spo0J"/>
</dbReference>
<accession>A0A2R4TFS8</accession>
<comment type="similarity">
    <text evidence="1">Belongs to the ParB family.</text>
</comment>
<dbReference type="GO" id="GO:0003677">
    <property type="term" value="F:DNA binding"/>
    <property type="evidence" value="ECO:0007669"/>
    <property type="project" value="InterPro"/>
</dbReference>
<dbReference type="InterPro" id="IPR003115">
    <property type="entry name" value="ParB_N"/>
</dbReference>
<proteinExistence type="inferred from homology"/>
<feature type="compositionally biased region" description="Basic and acidic residues" evidence="3">
    <location>
        <begin position="214"/>
        <end position="245"/>
    </location>
</feature>
<evidence type="ECO:0000313" key="6">
    <source>
        <dbReference type="Proteomes" id="UP000244201"/>
    </source>
</evidence>
<dbReference type="PANTHER" id="PTHR33375:SF1">
    <property type="entry name" value="CHROMOSOME-PARTITIONING PROTEIN PARB-RELATED"/>
    <property type="match status" value="1"/>
</dbReference>
<dbReference type="GO" id="GO:0005694">
    <property type="term" value="C:chromosome"/>
    <property type="evidence" value="ECO:0007669"/>
    <property type="project" value="TreeGrafter"/>
</dbReference>
<geneLocation type="plasmid" evidence="6">
    <name>pslun1</name>
</geneLocation>
<feature type="domain" description="ParB-like N-terminal" evidence="4">
    <location>
        <begin position="42"/>
        <end position="148"/>
    </location>
</feature>